<organism evidence="2 3">
    <name type="scientific">Microbacterium testaceum (strain StLB037)</name>
    <dbReference type="NCBI Taxonomy" id="979556"/>
    <lineage>
        <taxon>Bacteria</taxon>
        <taxon>Bacillati</taxon>
        <taxon>Actinomycetota</taxon>
        <taxon>Actinomycetes</taxon>
        <taxon>Micrococcales</taxon>
        <taxon>Microbacteriaceae</taxon>
        <taxon>Microbacterium</taxon>
    </lineage>
</organism>
<feature type="region of interest" description="Disordered" evidence="1">
    <location>
        <begin position="120"/>
        <end position="145"/>
    </location>
</feature>
<dbReference type="HOGENOM" id="CLU_1650213_0_0_11"/>
<sequence>MEPRFRHSDEPGSHPDVSRETPESVPCTAKPSLSIEAASDVLHCRATERKAHRGVIIINWVNIQCAIAGVISAKCDRRTGLARPKPRVQNVSSIHRASSGVRHSHKRCCPVRRGAVLGSRAKRGVSPPRHVASRQGTCRVQGTQPRGPCVLKKPHPWGFT</sequence>
<evidence type="ECO:0000313" key="2">
    <source>
        <dbReference type="EMBL" id="BAJ74479.1"/>
    </source>
</evidence>
<gene>
    <name evidence="2" type="ordered locus">MTES_1515</name>
</gene>
<feature type="compositionally biased region" description="Basic and acidic residues" evidence="1">
    <location>
        <begin position="1"/>
        <end position="22"/>
    </location>
</feature>
<dbReference type="EMBL" id="AP012052">
    <property type="protein sequence ID" value="BAJ74479.1"/>
    <property type="molecule type" value="Genomic_DNA"/>
</dbReference>
<feature type="region of interest" description="Disordered" evidence="1">
    <location>
        <begin position="1"/>
        <end position="28"/>
    </location>
</feature>
<name>E8N943_MICTS</name>
<feature type="compositionally biased region" description="Polar residues" evidence="1">
    <location>
        <begin position="134"/>
        <end position="144"/>
    </location>
</feature>
<dbReference type="KEGG" id="mts:MTES_1515"/>
<reference evidence="2 3" key="1">
    <citation type="journal article" date="2011" name="J. Bacteriol.">
        <title>Genome sequence of Microbacterium testaceum StLB037, an N-acylhomoserine lactone-degrading bacterium isolated from potato leaves.</title>
        <authorList>
            <person name="Morohoshi T."/>
            <person name="Wang W.-Z."/>
            <person name="Someya N."/>
            <person name="Ikeda T."/>
        </authorList>
    </citation>
    <scope>NUCLEOTIDE SEQUENCE [LARGE SCALE GENOMIC DNA]</scope>
    <source>
        <strain evidence="2 3">StLB037</strain>
    </source>
</reference>
<accession>E8N943</accession>
<evidence type="ECO:0000313" key="3">
    <source>
        <dbReference type="Proteomes" id="UP000008975"/>
    </source>
</evidence>
<dbReference type="Proteomes" id="UP000008975">
    <property type="component" value="Chromosome"/>
</dbReference>
<evidence type="ECO:0000256" key="1">
    <source>
        <dbReference type="SAM" id="MobiDB-lite"/>
    </source>
</evidence>
<reference key="2">
    <citation type="submission" date="2011-02" db="EMBL/GenBank/DDBJ databases">
        <title>Genome sequence of Microbacterium testaceum StLB037.</title>
        <authorList>
            <person name="Morohoshi T."/>
            <person name="Wang W.Z."/>
            <person name="Someya N."/>
            <person name="Ikeda T."/>
        </authorList>
    </citation>
    <scope>NUCLEOTIDE SEQUENCE</scope>
    <source>
        <strain>StLB037</strain>
    </source>
</reference>
<protein>
    <submittedName>
        <fullName evidence="2">Uncharacterized protein conserved in bacteria</fullName>
    </submittedName>
</protein>
<dbReference type="AlphaFoldDB" id="E8N943"/>
<proteinExistence type="predicted"/>